<reference evidence="6" key="1">
    <citation type="submission" date="2023-07" db="EMBL/GenBank/DDBJ databases">
        <title>Stenotrophomonas isolates from soil.</title>
        <authorList>
            <person name="Sharma V."/>
            <person name="Zur-Pinska J."/>
            <person name="Hay A.G."/>
        </authorList>
    </citation>
    <scope>NUCLEOTIDE SEQUENCE</scope>
    <source>
        <strain evidence="6">C2</strain>
    </source>
</reference>
<keyword evidence="7" id="KW-1185">Reference proteome</keyword>
<dbReference type="InterPro" id="IPR050983">
    <property type="entry name" value="GST_Omega/HSP26"/>
</dbReference>
<dbReference type="InterPro" id="IPR040079">
    <property type="entry name" value="Glutathione_S-Trfase"/>
</dbReference>
<dbReference type="InterPro" id="IPR045073">
    <property type="entry name" value="Omega/Tau-like"/>
</dbReference>
<dbReference type="EMBL" id="JAUKNN010000057">
    <property type="protein sequence ID" value="MDN8671211.1"/>
    <property type="molecule type" value="Genomic_DNA"/>
</dbReference>
<dbReference type="CDD" id="cd00299">
    <property type="entry name" value="GST_C_family"/>
    <property type="match status" value="1"/>
</dbReference>
<dbReference type="PANTHER" id="PTHR43968:SF6">
    <property type="entry name" value="GLUTATHIONE S-TRANSFERASE OMEGA"/>
    <property type="match status" value="1"/>
</dbReference>
<name>A0ABT8QH25_9GAMM</name>
<evidence type="ECO:0000256" key="2">
    <source>
        <dbReference type="ARBA" id="ARBA00022679"/>
    </source>
</evidence>
<comment type="catalytic activity">
    <reaction evidence="3">
        <text>RX + glutathione = an S-substituted glutathione + a halide anion + H(+)</text>
        <dbReference type="Rhea" id="RHEA:16437"/>
        <dbReference type="ChEBI" id="CHEBI:15378"/>
        <dbReference type="ChEBI" id="CHEBI:16042"/>
        <dbReference type="ChEBI" id="CHEBI:17792"/>
        <dbReference type="ChEBI" id="CHEBI:57925"/>
        <dbReference type="ChEBI" id="CHEBI:90779"/>
        <dbReference type="EC" id="2.5.1.18"/>
    </reaction>
</comment>
<dbReference type="SUPFAM" id="SSF52833">
    <property type="entry name" value="Thioredoxin-like"/>
    <property type="match status" value="1"/>
</dbReference>
<keyword evidence="2" id="KW-0808">Transferase</keyword>
<evidence type="ECO:0000259" key="5">
    <source>
        <dbReference type="PROSITE" id="PS50405"/>
    </source>
</evidence>
<dbReference type="InterPro" id="IPR036282">
    <property type="entry name" value="Glutathione-S-Trfase_C_sf"/>
</dbReference>
<proteinExistence type="predicted"/>
<dbReference type="Gene3D" id="3.40.30.10">
    <property type="entry name" value="Glutaredoxin"/>
    <property type="match status" value="1"/>
</dbReference>
<dbReference type="RefSeq" id="WP_301870190.1">
    <property type="nucleotide sequence ID" value="NZ_JAUKNN010000057.1"/>
</dbReference>
<sequence length="284" mass="31442">MNALTLISHPLCPFAQRAAIVLLEKAVQFDRINIDLAAKPSWFLAVSPTGKVPVLMVRRDDAEDAMLFESMVICEYLEETQGGAPMYPVDALSRARQRGWIEFATSALADAWQFLNATDRSTADAKQAALRGALERLEAELESGPYFAGTAFTMVDAVFAPLFRYFDVLDPMVSQAIFENLPRVSAWRSALAARQSVIAAVGEDYAERFRQHLRLHQSIPRGLIDRRRADRRCAAMSASGGKLTADSLAVVVQDRTLMFTGLQTLSFHAVAVCTAHSLSACWRW</sequence>
<dbReference type="PROSITE" id="PS50404">
    <property type="entry name" value="GST_NTER"/>
    <property type="match status" value="1"/>
</dbReference>
<evidence type="ECO:0000256" key="1">
    <source>
        <dbReference type="ARBA" id="ARBA00012452"/>
    </source>
</evidence>
<dbReference type="PROSITE" id="PS50405">
    <property type="entry name" value="GST_CTER"/>
    <property type="match status" value="1"/>
</dbReference>
<dbReference type="InterPro" id="IPR004045">
    <property type="entry name" value="Glutathione_S-Trfase_N"/>
</dbReference>
<dbReference type="Gene3D" id="1.20.1050.10">
    <property type="match status" value="1"/>
</dbReference>
<dbReference type="EC" id="2.5.1.18" evidence="1"/>
<accession>A0ABT8QH25</accession>
<dbReference type="SFLD" id="SFLDG01152">
    <property type="entry name" value="Main.3:_Omega-_and_Tau-like"/>
    <property type="match status" value="1"/>
</dbReference>
<feature type="domain" description="GST N-terminal" evidence="4">
    <location>
        <begin position="2"/>
        <end position="85"/>
    </location>
</feature>
<dbReference type="Pfam" id="PF13410">
    <property type="entry name" value="GST_C_2"/>
    <property type="match status" value="1"/>
</dbReference>
<dbReference type="SFLD" id="SFLDS00019">
    <property type="entry name" value="Glutathione_Transferase_(cytos"/>
    <property type="match status" value="1"/>
</dbReference>
<gene>
    <name evidence="6" type="ORF">Q0S36_17855</name>
</gene>
<dbReference type="Pfam" id="PF13417">
    <property type="entry name" value="GST_N_3"/>
    <property type="match status" value="1"/>
</dbReference>
<dbReference type="CDD" id="cd00570">
    <property type="entry name" value="GST_N_family"/>
    <property type="match status" value="1"/>
</dbReference>
<evidence type="ECO:0000313" key="7">
    <source>
        <dbReference type="Proteomes" id="UP001174315"/>
    </source>
</evidence>
<protein>
    <recommendedName>
        <fullName evidence="1">glutathione transferase</fullName>
        <ecNumber evidence="1">2.5.1.18</ecNumber>
    </recommendedName>
</protein>
<evidence type="ECO:0000256" key="3">
    <source>
        <dbReference type="ARBA" id="ARBA00047960"/>
    </source>
</evidence>
<dbReference type="PANTHER" id="PTHR43968">
    <property type="match status" value="1"/>
</dbReference>
<dbReference type="InterPro" id="IPR036249">
    <property type="entry name" value="Thioredoxin-like_sf"/>
</dbReference>
<feature type="domain" description="GST C-terminal" evidence="5">
    <location>
        <begin position="90"/>
        <end position="213"/>
    </location>
</feature>
<dbReference type="SFLD" id="SFLDG00358">
    <property type="entry name" value="Main_(cytGST)"/>
    <property type="match status" value="1"/>
</dbReference>
<dbReference type="SUPFAM" id="SSF47616">
    <property type="entry name" value="GST C-terminal domain-like"/>
    <property type="match status" value="1"/>
</dbReference>
<dbReference type="Proteomes" id="UP001174315">
    <property type="component" value="Unassembled WGS sequence"/>
</dbReference>
<organism evidence="6 7">
    <name type="scientific">Stenotrophomonas indicatrix</name>
    <dbReference type="NCBI Taxonomy" id="2045451"/>
    <lineage>
        <taxon>Bacteria</taxon>
        <taxon>Pseudomonadati</taxon>
        <taxon>Pseudomonadota</taxon>
        <taxon>Gammaproteobacteria</taxon>
        <taxon>Lysobacterales</taxon>
        <taxon>Lysobacteraceae</taxon>
        <taxon>Stenotrophomonas</taxon>
    </lineage>
</organism>
<comment type="caution">
    <text evidence="6">The sequence shown here is derived from an EMBL/GenBank/DDBJ whole genome shotgun (WGS) entry which is preliminary data.</text>
</comment>
<evidence type="ECO:0000259" key="4">
    <source>
        <dbReference type="PROSITE" id="PS50404"/>
    </source>
</evidence>
<dbReference type="InterPro" id="IPR010987">
    <property type="entry name" value="Glutathione-S-Trfase_C-like"/>
</dbReference>
<evidence type="ECO:0000313" key="6">
    <source>
        <dbReference type="EMBL" id="MDN8671211.1"/>
    </source>
</evidence>